<gene>
    <name evidence="3" type="ORF">HOLleu_04263</name>
</gene>
<dbReference type="AlphaFoldDB" id="A0A9Q1CU93"/>
<proteinExistence type="predicted"/>
<reference evidence="3" key="1">
    <citation type="submission" date="2021-10" db="EMBL/GenBank/DDBJ databases">
        <title>Tropical sea cucumber genome reveals ecological adaptation and Cuvierian tubules defense mechanism.</title>
        <authorList>
            <person name="Chen T."/>
        </authorList>
    </citation>
    <scope>NUCLEOTIDE SEQUENCE</scope>
    <source>
        <strain evidence="3">Nanhai2018</strain>
        <tissue evidence="3">Muscle</tissue>
    </source>
</reference>
<dbReference type="PANTHER" id="PTHR47027:SF26">
    <property type="entry name" value="REVERSE TRANSCRIPTASE DOMAIN-CONTAINING PROTEIN"/>
    <property type="match status" value="1"/>
</dbReference>
<name>A0A9Q1CU93_HOLLE</name>
<comment type="caution">
    <text evidence="3">The sequence shown here is derived from an EMBL/GenBank/DDBJ whole genome shotgun (WGS) entry which is preliminary data.</text>
</comment>
<dbReference type="PANTHER" id="PTHR47027">
    <property type="entry name" value="REVERSE TRANSCRIPTASE DOMAIN-CONTAINING PROTEIN"/>
    <property type="match status" value="1"/>
</dbReference>
<evidence type="ECO:0000259" key="2">
    <source>
        <dbReference type="PROSITE" id="PS50157"/>
    </source>
</evidence>
<organism evidence="3 4">
    <name type="scientific">Holothuria leucospilota</name>
    <name type="common">Black long sea cucumber</name>
    <name type="synonym">Mertensiothuria leucospilota</name>
    <dbReference type="NCBI Taxonomy" id="206669"/>
    <lineage>
        <taxon>Eukaryota</taxon>
        <taxon>Metazoa</taxon>
        <taxon>Echinodermata</taxon>
        <taxon>Eleutherozoa</taxon>
        <taxon>Echinozoa</taxon>
        <taxon>Holothuroidea</taxon>
        <taxon>Aspidochirotacea</taxon>
        <taxon>Aspidochirotida</taxon>
        <taxon>Holothuriidae</taxon>
        <taxon>Holothuria</taxon>
    </lineage>
</organism>
<dbReference type="Proteomes" id="UP001152320">
    <property type="component" value="Chromosome 1"/>
</dbReference>
<keyword evidence="1" id="KW-0862">Zinc</keyword>
<keyword evidence="1" id="KW-0479">Metal-binding</keyword>
<dbReference type="EMBL" id="JAIZAY010000001">
    <property type="protein sequence ID" value="KAJ8050889.1"/>
    <property type="molecule type" value="Genomic_DNA"/>
</dbReference>
<protein>
    <recommendedName>
        <fullName evidence="2">C2H2-type domain-containing protein</fullName>
    </recommendedName>
</protein>
<accession>A0A9Q1CU93</accession>
<feature type="domain" description="C2H2-type" evidence="2">
    <location>
        <begin position="297"/>
        <end position="316"/>
    </location>
</feature>
<keyword evidence="4" id="KW-1185">Reference proteome</keyword>
<sequence length="316" mass="36082">MMFSAMLTDAFHGCDNGIHIRYRTDGRLFISRGLRAVTKKAVCRKRRIASHRHVATSGSPSAKKKTEVMYAPRPGKPNTQPHTMVKGLNLQTVDQFTYLGSIFTTANNIDAEINNRIAKASSAFRRMREKIWERRGISTTTKLKVYKAVVLTTLRYACETWTVYRRHANQLNHFHMSCLRRFLRIRWQDMVPDTEIMRRANLQTIFTLFQKAQVRWTGHTVRLNDDRLPTQLLYGELSTGLEINVKSLEKDTLDRPTWRSQISIGAKAAETKRIAAAKKKQAERKGRAANPPTTSAFSCSTCGKDFIARIGLISHL</sequence>
<dbReference type="InterPro" id="IPR013087">
    <property type="entry name" value="Znf_C2H2_type"/>
</dbReference>
<dbReference type="OrthoDB" id="410381at2759"/>
<keyword evidence="1" id="KW-0863">Zinc-finger</keyword>
<evidence type="ECO:0000313" key="3">
    <source>
        <dbReference type="EMBL" id="KAJ8050889.1"/>
    </source>
</evidence>
<dbReference type="PROSITE" id="PS50157">
    <property type="entry name" value="ZINC_FINGER_C2H2_2"/>
    <property type="match status" value="1"/>
</dbReference>
<evidence type="ECO:0000313" key="4">
    <source>
        <dbReference type="Proteomes" id="UP001152320"/>
    </source>
</evidence>
<dbReference type="GO" id="GO:0008270">
    <property type="term" value="F:zinc ion binding"/>
    <property type="evidence" value="ECO:0007669"/>
    <property type="project" value="UniProtKB-KW"/>
</dbReference>
<evidence type="ECO:0000256" key="1">
    <source>
        <dbReference type="PROSITE-ProRule" id="PRU00042"/>
    </source>
</evidence>